<evidence type="ECO:0000256" key="10">
    <source>
        <dbReference type="SAM" id="MobiDB-lite"/>
    </source>
</evidence>
<dbReference type="SUPFAM" id="SSF52540">
    <property type="entry name" value="P-loop containing nucleoside triphosphate hydrolases"/>
    <property type="match status" value="1"/>
</dbReference>
<dbReference type="Gene3D" id="3.40.50.300">
    <property type="entry name" value="P-loop containing nucleotide triphosphate hydrolases"/>
    <property type="match status" value="1"/>
</dbReference>
<comment type="caution">
    <text evidence="13">The sequence shown here is derived from an EMBL/GenBank/DDBJ whole genome shotgun (WGS) entry which is preliminary data.</text>
</comment>
<dbReference type="CDD" id="cd03263">
    <property type="entry name" value="ABC_subfamily_A"/>
    <property type="match status" value="1"/>
</dbReference>
<dbReference type="PROSITE" id="PS00211">
    <property type="entry name" value="ABC_TRANSPORTER_1"/>
    <property type="match status" value="1"/>
</dbReference>
<keyword evidence="9 11" id="KW-0472">Membrane</keyword>
<dbReference type="PROSITE" id="PS50893">
    <property type="entry name" value="ABC_TRANSPORTER_2"/>
    <property type="match status" value="1"/>
</dbReference>
<evidence type="ECO:0000256" key="3">
    <source>
        <dbReference type="ARBA" id="ARBA00022448"/>
    </source>
</evidence>
<feature type="region of interest" description="Disordered" evidence="10">
    <location>
        <begin position="1"/>
        <end position="21"/>
    </location>
</feature>
<feature type="domain" description="ABC transporter" evidence="12">
    <location>
        <begin position="750"/>
        <end position="980"/>
    </location>
</feature>
<feature type="transmembrane region" description="Helical" evidence="11">
    <location>
        <begin position="653"/>
        <end position="675"/>
    </location>
</feature>
<dbReference type="SMART" id="SM00382">
    <property type="entry name" value="AAA"/>
    <property type="match status" value="1"/>
</dbReference>
<evidence type="ECO:0000313" key="13">
    <source>
        <dbReference type="EMBL" id="KAH6586199.1"/>
    </source>
</evidence>
<dbReference type="InterPro" id="IPR003439">
    <property type="entry name" value="ABC_transporter-like_ATP-bd"/>
</dbReference>
<dbReference type="Pfam" id="PF00005">
    <property type="entry name" value="ABC_tran"/>
    <property type="match status" value="1"/>
</dbReference>
<evidence type="ECO:0000313" key="14">
    <source>
        <dbReference type="Proteomes" id="UP001648503"/>
    </source>
</evidence>
<evidence type="ECO:0000256" key="6">
    <source>
        <dbReference type="ARBA" id="ARBA00022741"/>
    </source>
</evidence>
<comment type="subcellular location">
    <subcellularLocation>
        <location evidence="1">Membrane</location>
        <topology evidence="1">Multi-pass membrane protein</topology>
    </subcellularLocation>
</comment>
<keyword evidence="6" id="KW-0547">Nucleotide-binding</keyword>
<accession>A0ABQ8EUA0</accession>
<keyword evidence="3" id="KW-0813">Transport</keyword>
<name>A0ABQ8EUA0_9FUNG</name>
<feature type="transmembrane region" description="Helical" evidence="11">
    <location>
        <begin position="53"/>
        <end position="78"/>
    </location>
</feature>
<evidence type="ECO:0000256" key="11">
    <source>
        <dbReference type="SAM" id="Phobius"/>
    </source>
</evidence>
<keyword evidence="14" id="KW-1185">Reference proteome</keyword>
<evidence type="ECO:0000256" key="9">
    <source>
        <dbReference type="ARBA" id="ARBA00023136"/>
    </source>
</evidence>
<dbReference type="Pfam" id="PF12698">
    <property type="entry name" value="ABC2_membrane_3"/>
    <property type="match status" value="1"/>
</dbReference>
<feature type="transmembrane region" description="Helical" evidence="11">
    <location>
        <begin position="555"/>
        <end position="578"/>
    </location>
</feature>
<feature type="transmembrane region" description="Helical" evidence="11">
    <location>
        <begin position="479"/>
        <end position="496"/>
    </location>
</feature>
<feature type="transmembrane region" description="Helical" evidence="11">
    <location>
        <begin position="583"/>
        <end position="602"/>
    </location>
</feature>
<proteinExistence type="inferred from homology"/>
<reference evidence="13 14" key="1">
    <citation type="submission" date="2021-02" db="EMBL/GenBank/DDBJ databases">
        <title>Variation within the Batrachochytrium salamandrivorans European outbreak.</title>
        <authorList>
            <person name="Kelly M."/>
            <person name="Pasmans F."/>
            <person name="Shea T.P."/>
            <person name="Munoz J.F."/>
            <person name="Carranza S."/>
            <person name="Cuomo C.A."/>
            <person name="Martel A."/>
        </authorList>
    </citation>
    <scope>NUCLEOTIDE SEQUENCE [LARGE SCALE GENOMIC DNA]</scope>
    <source>
        <strain evidence="13 14">AMFP18/2</strain>
    </source>
</reference>
<evidence type="ECO:0000256" key="7">
    <source>
        <dbReference type="ARBA" id="ARBA00022840"/>
    </source>
</evidence>
<dbReference type="PANTHER" id="PTHR19229:SF36">
    <property type="entry name" value="ATP-BINDING CASSETTE SUB-FAMILY A MEMBER 2"/>
    <property type="match status" value="1"/>
</dbReference>
<evidence type="ECO:0000256" key="2">
    <source>
        <dbReference type="ARBA" id="ARBA00008869"/>
    </source>
</evidence>
<dbReference type="InterPro" id="IPR017871">
    <property type="entry name" value="ABC_transporter-like_CS"/>
</dbReference>
<keyword evidence="8 11" id="KW-1133">Transmembrane helix</keyword>
<gene>
    <name evidence="13" type="ORF">BASA50_000664</name>
</gene>
<evidence type="ECO:0000256" key="4">
    <source>
        <dbReference type="ARBA" id="ARBA00022692"/>
    </source>
</evidence>
<sequence>MDKHSLDDDLPTSHEIDKELSPSRGKQIVFKTGRPRQAAALVRKAISSQKRQLCTSLCCTAMCPLLTTSIIALIAAYGTTYYGTFASMGLPNAHVQCSNLNALMPMDIPFWNLNANVAEDVSLYPVAMPSGERSKEKEKNIFHTNWAQSPSVMNGDQIYLGMFKPCTNWYGEDYPQYDGATYDGVSGASGNAIRDSSYTAEPVGGWWKVLSTYDPSWDKILIKRPPIVQPTTLSVFNSLQKRSWYLYGADPSVNQSLIGIRPQEPAFLLSHLLGLPPSPAFAVPEQFPNSTNITTAKGLFGTIPTRYYIEFDPFTRNGTPSVATAVPWYVPSANEDAMTKTILDALKSGIATMGEIDKTALFSFMTRYVDFFNLNKKLGKALENVPHGGIYFKKIDHASKQYAINFNIGTNKILSLAHNFPSPGDRQLQQLTQLSNAILRHSDPVKLGQASITQGLRIMPRIVKDPFESMLGNSQGSTLYPFAISFLLPMFVIELVQEKESKIMIMMRMNGMSSSSYYFMHYITFIALYLISAMVFMICGAAYGLSLFILTSPGLLILLLVLWGNVQVGMAFVLSALFKRSRLALVFVFLLVICGVMIAVTFDTAIGNKDVPTYFFLWPPFAFYRALGVLNRASFQSGLQPYKFAMLKPGDQVYTAIVALAVQIPIFFALATYLISVLPSEFGVSKPWHFPITGFFRRSSTSNDPEAQLKLTSTLDTNELSQEDVDVTTERRHIDTNQFDAKSPLVIRHLRKVYASRYGAKPKIAVKDVTLAVEEGIVFGLLGPNGAGKTTLISMLTGLYEATSGTASLGGFDVQTQTSQVYKSIGICPQFDILWEYLTVQEHLYFYARLKGITAEDEHFAVQQAIMSVALEEQWNREVRELSGGQKRRVSIAIALLGNPKVVFLDEPTTGLDPEVRRQIWSIIEQAKRDKTIILTTHSMEEAETLCQRIGIMAKGTVRCLANPTRLKQVYGSGFRLHLNARKENTARACAFMESILPVGWVKIDSFVTNALYEFPAAPGVLSPLFDAVEAGKQQHGILDWGVGQTTLEEVFVRLISQSDADAD</sequence>
<feature type="transmembrane region" description="Helical" evidence="11">
    <location>
        <begin position="614"/>
        <end position="633"/>
    </location>
</feature>
<evidence type="ECO:0000256" key="5">
    <source>
        <dbReference type="ARBA" id="ARBA00022737"/>
    </source>
</evidence>
<organism evidence="13 14">
    <name type="scientific">Batrachochytrium salamandrivorans</name>
    <dbReference type="NCBI Taxonomy" id="1357716"/>
    <lineage>
        <taxon>Eukaryota</taxon>
        <taxon>Fungi</taxon>
        <taxon>Fungi incertae sedis</taxon>
        <taxon>Chytridiomycota</taxon>
        <taxon>Chytridiomycota incertae sedis</taxon>
        <taxon>Chytridiomycetes</taxon>
        <taxon>Rhizophydiales</taxon>
        <taxon>Rhizophydiales incertae sedis</taxon>
        <taxon>Batrachochytrium</taxon>
    </lineage>
</organism>
<keyword evidence="4 11" id="KW-0812">Transmembrane</keyword>
<keyword evidence="5" id="KW-0677">Repeat</keyword>
<protein>
    <recommendedName>
        <fullName evidence="12">ABC transporter domain-containing protein</fullName>
    </recommendedName>
</protein>
<dbReference type="EMBL" id="JAFCIX010000575">
    <property type="protein sequence ID" value="KAH6586199.1"/>
    <property type="molecule type" value="Genomic_DNA"/>
</dbReference>
<evidence type="ECO:0000256" key="1">
    <source>
        <dbReference type="ARBA" id="ARBA00004141"/>
    </source>
</evidence>
<dbReference type="InterPro" id="IPR003593">
    <property type="entry name" value="AAA+_ATPase"/>
</dbReference>
<comment type="similarity">
    <text evidence="2">Belongs to the ABC transporter superfamily. ABCA family.</text>
</comment>
<keyword evidence="7" id="KW-0067">ATP-binding</keyword>
<dbReference type="InterPro" id="IPR013525">
    <property type="entry name" value="ABC2_TM"/>
</dbReference>
<feature type="transmembrane region" description="Helical" evidence="11">
    <location>
        <begin position="517"/>
        <end position="543"/>
    </location>
</feature>
<dbReference type="Proteomes" id="UP001648503">
    <property type="component" value="Unassembled WGS sequence"/>
</dbReference>
<evidence type="ECO:0000256" key="8">
    <source>
        <dbReference type="ARBA" id="ARBA00022989"/>
    </source>
</evidence>
<dbReference type="PANTHER" id="PTHR19229">
    <property type="entry name" value="ATP-BINDING CASSETTE TRANSPORTER SUBFAMILY A ABCA"/>
    <property type="match status" value="1"/>
</dbReference>
<evidence type="ECO:0000259" key="12">
    <source>
        <dbReference type="PROSITE" id="PS50893"/>
    </source>
</evidence>
<dbReference type="InterPro" id="IPR027417">
    <property type="entry name" value="P-loop_NTPase"/>
</dbReference>
<dbReference type="InterPro" id="IPR026082">
    <property type="entry name" value="ABCA"/>
</dbReference>